<dbReference type="EMBL" id="JBHSAY010000009">
    <property type="protein sequence ID" value="MFC4132409.1"/>
    <property type="molecule type" value="Genomic_DNA"/>
</dbReference>
<evidence type="ECO:0000256" key="1">
    <source>
        <dbReference type="SAM" id="MobiDB-lite"/>
    </source>
</evidence>
<reference evidence="4" key="1">
    <citation type="journal article" date="2019" name="Int. J. Syst. Evol. Microbiol.">
        <title>The Global Catalogue of Microorganisms (GCM) 10K type strain sequencing project: providing services to taxonomists for standard genome sequencing and annotation.</title>
        <authorList>
            <consortium name="The Broad Institute Genomics Platform"/>
            <consortium name="The Broad Institute Genome Sequencing Center for Infectious Disease"/>
            <person name="Wu L."/>
            <person name="Ma J."/>
        </authorList>
    </citation>
    <scope>NUCLEOTIDE SEQUENCE [LARGE SCALE GENOMIC DNA]</scope>
    <source>
        <strain evidence="4">CGMCC 4.7289</strain>
    </source>
</reference>
<evidence type="ECO:0000313" key="4">
    <source>
        <dbReference type="Proteomes" id="UP001595816"/>
    </source>
</evidence>
<name>A0ABV8LNT0_9ACTN</name>
<keyword evidence="2" id="KW-1133">Transmembrane helix</keyword>
<dbReference type="Proteomes" id="UP001595816">
    <property type="component" value="Unassembled WGS sequence"/>
</dbReference>
<proteinExistence type="predicted"/>
<keyword evidence="2" id="KW-0812">Transmembrane</keyword>
<feature type="compositionally biased region" description="Low complexity" evidence="1">
    <location>
        <begin position="53"/>
        <end position="68"/>
    </location>
</feature>
<feature type="compositionally biased region" description="Pro residues" evidence="1">
    <location>
        <begin position="69"/>
        <end position="80"/>
    </location>
</feature>
<accession>A0ABV8LNT0</accession>
<keyword evidence="2" id="KW-0472">Membrane</keyword>
<feature type="transmembrane region" description="Helical" evidence="2">
    <location>
        <begin position="20"/>
        <end position="42"/>
    </location>
</feature>
<sequence length="219" mass="23528">MPFDHRVPEKQSRFLTFFTTLPGVITAVATLITAVGGLLVAINEFGDNKPAGAAESPQSRPSASAPSPRFSPSPSSPPSPAVSTAPPVELNLDLSGAIVQKTMTVHLNDIVYLSDGSTGSEWANGDFKLDSSDATVFLRLYGGRPILDEFARVTDTVSKQSCATALKHPAGEFRAKSSDEGGWVCVLRPDAYNGTYGAIHFDWVDLANRRLTISYVIWR</sequence>
<evidence type="ECO:0000313" key="3">
    <source>
        <dbReference type="EMBL" id="MFC4132409.1"/>
    </source>
</evidence>
<keyword evidence="4" id="KW-1185">Reference proteome</keyword>
<organism evidence="3 4">
    <name type="scientific">Hamadaea flava</name>
    <dbReference type="NCBI Taxonomy" id="1742688"/>
    <lineage>
        <taxon>Bacteria</taxon>
        <taxon>Bacillati</taxon>
        <taxon>Actinomycetota</taxon>
        <taxon>Actinomycetes</taxon>
        <taxon>Micromonosporales</taxon>
        <taxon>Micromonosporaceae</taxon>
        <taxon>Hamadaea</taxon>
    </lineage>
</organism>
<dbReference type="RefSeq" id="WP_253753296.1">
    <property type="nucleotide sequence ID" value="NZ_JAMZDZ010000001.1"/>
</dbReference>
<gene>
    <name evidence="3" type="ORF">ACFOZ4_17515</name>
</gene>
<evidence type="ECO:0000256" key="2">
    <source>
        <dbReference type="SAM" id="Phobius"/>
    </source>
</evidence>
<feature type="region of interest" description="Disordered" evidence="1">
    <location>
        <begin position="51"/>
        <end position="86"/>
    </location>
</feature>
<protein>
    <submittedName>
        <fullName evidence="3">Uncharacterized protein</fullName>
    </submittedName>
</protein>
<comment type="caution">
    <text evidence="3">The sequence shown here is derived from an EMBL/GenBank/DDBJ whole genome shotgun (WGS) entry which is preliminary data.</text>
</comment>